<organism evidence="1">
    <name type="scientific">Nostoc flagelliforme str. Sunitezuoqi</name>
    <dbReference type="NCBI Taxonomy" id="676037"/>
    <lineage>
        <taxon>Bacteria</taxon>
        <taxon>Bacillati</taxon>
        <taxon>Cyanobacteriota</taxon>
        <taxon>Cyanophyceae</taxon>
        <taxon>Nostocales</taxon>
        <taxon>Nostocaceae</taxon>
        <taxon>Nostoc</taxon>
    </lineage>
</organism>
<reference evidence="1" key="1">
    <citation type="journal article" date="2011" name="Acta Physiol. Plant.">
        <title>An investigation on the genetic background of Nostoc flagelliforme by similarity analysis of its partial genomic DNA and phylogenetic comparison of deduced related species.</title>
        <authorList>
            <person name="Gao X."/>
            <person name="Liu K."/>
            <person name="Qiu B.S."/>
        </authorList>
    </citation>
    <scope>NUCLEOTIDE SEQUENCE</scope>
    <source>
        <strain evidence="1">Sunitezuoqi</strain>
    </source>
</reference>
<dbReference type="AlphaFoldDB" id="E7DPR6"/>
<protein>
    <submittedName>
        <fullName evidence="1">Uncharacterized protein</fullName>
    </submittedName>
</protein>
<gene>
    <name evidence="1" type="ORF">Nfla_3904</name>
</gene>
<sequence>MGYALEAQHGEKHPDAKPLHGFTGTGVLEIVDDFEGDTYVRIQVFETQSQRQFQNRVSLINIPLVAIRHGNIVVTQFLLRIQICG</sequence>
<accession>E7DPR6</accession>
<proteinExistence type="predicted"/>
<evidence type="ECO:0000313" key="1">
    <source>
        <dbReference type="EMBL" id="ADO19074.1"/>
    </source>
</evidence>
<name>E7DPR6_9NOSO</name>
<dbReference type="EMBL" id="HQ291111">
    <property type="protein sequence ID" value="ADO19074.1"/>
    <property type="molecule type" value="Genomic_DNA"/>
</dbReference>